<dbReference type="OrthoDB" id="6402077at2"/>
<feature type="region of interest" description="Disordered" evidence="1">
    <location>
        <begin position="1"/>
        <end position="21"/>
    </location>
</feature>
<protein>
    <submittedName>
        <fullName evidence="2">Uncharacterized protein</fullName>
    </submittedName>
</protein>
<name>A0A401G4N4_9BACT</name>
<evidence type="ECO:0000313" key="2">
    <source>
        <dbReference type="EMBL" id="GBC64143.1"/>
    </source>
</evidence>
<dbReference type="EMBL" id="BEXT01000001">
    <property type="protein sequence ID" value="GBC64143.1"/>
    <property type="molecule type" value="Genomic_DNA"/>
</dbReference>
<evidence type="ECO:0000313" key="3">
    <source>
        <dbReference type="Proteomes" id="UP000288096"/>
    </source>
</evidence>
<dbReference type="RefSeq" id="WP_124331142.1">
    <property type="nucleotide sequence ID" value="NZ_BEXT01000001.1"/>
</dbReference>
<keyword evidence="3" id="KW-1185">Reference proteome</keyword>
<evidence type="ECO:0000256" key="1">
    <source>
        <dbReference type="SAM" id="MobiDB-lite"/>
    </source>
</evidence>
<reference evidence="3" key="1">
    <citation type="submission" date="2017-11" db="EMBL/GenBank/DDBJ databases">
        <authorList>
            <person name="Watanabe M."/>
            <person name="Kojima H."/>
        </authorList>
    </citation>
    <scope>NUCLEOTIDE SEQUENCE [LARGE SCALE GENOMIC DNA]</scope>
    <source>
        <strain evidence="3">Tokyo 01</strain>
    </source>
</reference>
<organism evidence="2 3">
    <name type="scientific">Desulfonema ishimotonii</name>
    <dbReference type="NCBI Taxonomy" id="45657"/>
    <lineage>
        <taxon>Bacteria</taxon>
        <taxon>Pseudomonadati</taxon>
        <taxon>Thermodesulfobacteriota</taxon>
        <taxon>Desulfobacteria</taxon>
        <taxon>Desulfobacterales</taxon>
        <taxon>Desulfococcaceae</taxon>
        <taxon>Desulfonema</taxon>
    </lineage>
</organism>
<feature type="compositionally biased region" description="Basic residues" evidence="1">
    <location>
        <begin position="1"/>
        <end position="11"/>
    </location>
</feature>
<gene>
    <name evidence="2" type="ORF">DENIS_5161</name>
</gene>
<accession>A0A401G4N4</accession>
<dbReference type="Proteomes" id="UP000288096">
    <property type="component" value="Unassembled WGS sequence"/>
</dbReference>
<sequence>MGLFGKRSRRKDRPDISDTEMATRLMGSKAGDETVTVRQLAEKVEKLSLICRAMWDILQEHHNVTEADLLRKTDLLKGQAGETCDDCGRVISRAHGKCLYCGAEARPGSVFDQL</sequence>
<comment type="caution">
    <text evidence="2">The sequence shown here is derived from an EMBL/GenBank/DDBJ whole genome shotgun (WGS) entry which is preliminary data.</text>
</comment>
<dbReference type="AlphaFoldDB" id="A0A401G4N4"/>
<proteinExistence type="predicted"/>
<reference evidence="3" key="2">
    <citation type="submission" date="2019-01" db="EMBL/GenBank/DDBJ databases">
        <title>Genome sequence of Desulfonema ishimotonii strain Tokyo 01.</title>
        <authorList>
            <person name="Fukui M."/>
        </authorList>
    </citation>
    <scope>NUCLEOTIDE SEQUENCE [LARGE SCALE GENOMIC DNA]</scope>
    <source>
        <strain evidence="3">Tokyo 01</strain>
    </source>
</reference>